<protein>
    <submittedName>
        <fullName evidence="2">SDR family oxidoreductase</fullName>
    </submittedName>
</protein>
<accession>A0A6C1B029</accession>
<dbReference type="AlphaFoldDB" id="A0A6C1B029"/>
<dbReference type="CDD" id="cd05344">
    <property type="entry name" value="BKR_like_SDR_like"/>
    <property type="match status" value="1"/>
</dbReference>
<keyword evidence="3" id="KW-1185">Reference proteome</keyword>
<dbReference type="Proteomes" id="UP000501991">
    <property type="component" value="Chromosome"/>
</dbReference>
<evidence type="ECO:0000256" key="1">
    <source>
        <dbReference type="ARBA" id="ARBA00006484"/>
    </source>
</evidence>
<dbReference type="SUPFAM" id="SSF51735">
    <property type="entry name" value="NAD(P)-binding Rossmann-fold domains"/>
    <property type="match status" value="1"/>
</dbReference>
<dbReference type="InterPro" id="IPR002347">
    <property type="entry name" value="SDR_fam"/>
</dbReference>
<evidence type="ECO:0000313" key="2">
    <source>
        <dbReference type="EMBL" id="QID16971.1"/>
    </source>
</evidence>
<dbReference type="PANTHER" id="PTHR42879:SF6">
    <property type="entry name" value="NADPH-DEPENDENT REDUCTASE BACG"/>
    <property type="match status" value="1"/>
</dbReference>
<dbReference type="InterPro" id="IPR050259">
    <property type="entry name" value="SDR"/>
</dbReference>
<gene>
    <name evidence="2" type="ORF">G3580_04535</name>
</gene>
<sequence length="263" mass="28214">MDLGLSNKVAVVLAGSAGIGRGIATVLADEGCRVAICARDQKRLEETAEYIRQRSGRDLVACTTDVSDADSLNGFFDQVFERFGRVDILINNTGGPPVGACLDLSDVDYEAAFNLVLMSKIRACRRVVPSMREHGWGRIINIESTCVKSALENMVLSNVFRSASAAFAKTLSMEHARQGVRVHTLLSGPFMTNRVNELGESAARNKGISFEAWRAEAEAGTALGRFGDPLEYGALVAFLASDRAAYMNGTCLAIDGGALRTIS</sequence>
<dbReference type="KEGG" id="azq:G3580_04535"/>
<reference evidence="2 3" key="1">
    <citation type="submission" date="2020-02" db="EMBL/GenBank/DDBJ databases">
        <title>Nitrogenibacter mangrovi gen. nov., sp. nov. isolated from mangrove sediment, a denitrifying betaproteobacterium.</title>
        <authorList>
            <person name="Liao H."/>
            <person name="Tian Y."/>
        </authorList>
    </citation>
    <scope>NUCLEOTIDE SEQUENCE [LARGE SCALE GENOMIC DNA]</scope>
    <source>
        <strain evidence="2 3">M9-3-2</strain>
    </source>
</reference>
<evidence type="ECO:0000313" key="3">
    <source>
        <dbReference type="Proteomes" id="UP000501991"/>
    </source>
</evidence>
<organism evidence="2 3">
    <name type="scientific">Nitrogeniibacter mangrovi</name>
    <dbReference type="NCBI Taxonomy" id="2016596"/>
    <lineage>
        <taxon>Bacteria</taxon>
        <taxon>Pseudomonadati</taxon>
        <taxon>Pseudomonadota</taxon>
        <taxon>Betaproteobacteria</taxon>
        <taxon>Rhodocyclales</taxon>
        <taxon>Zoogloeaceae</taxon>
        <taxon>Nitrogeniibacter</taxon>
    </lineage>
</organism>
<dbReference type="PRINTS" id="PR00081">
    <property type="entry name" value="GDHRDH"/>
</dbReference>
<dbReference type="InterPro" id="IPR036291">
    <property type="entry name" value="NAD(P)-bd_dom_sf"/>
</dbReference>
<proteinExistence type="inferred from homology"/>
<name>A0A6C1B029_9RHOO</name>
<dbReference type="Gene3D" id="3.40.50.720">
    <property type="entry name" value="NAD(P)-binding Rossmann-like Domain"/>
    <property type="match status" value="1"/>
</dbReference>
<dbReference type="RefSeq" id="WP_173764137.1">
    <property type="nucleotide sequence ID" value="NZ_CP048836.1"/>
</dbReference>
<comment type="similarity">
    <text evidence="1">Belongs to the short-chain dehydrogenases/reductases (SDR) family.</text>
</comment>
<dbReference type="Pfam" id="PF13561">
    <property type="entry name" value="adh_short_C2"/>
    <property type="match status" value="1"/>
</dbReference>
<dbReference type="EMBL" id="CP048836">
    <property type="protein sequence ID" value="QID16971.1"/>
    <property type="molecule type" value="Genomic_DNA"/>
</dbReference>
<dbReference type="PANTHER" id="PTHR42879">
    <property type="entry name" value="3-OXOACYL-(ACYL-CARRIER-PROTEIN) REDUCTASE"/>
    <property type="match status" value="1"/>
</dbReference>